<comment type="caution">
    <text evidence="4">The sequence shown here is derived from an EMBL/GenBank/DDBJ whole genome shotgun (WGS) entry which is preliminary data.</text>
</comment>
<dbReference type="PANTHER" id="PTHR36766">
    <property type="entry name" value="PLANT BROAD-SPECTRUM MILDEW RESISTANCE PROTEIN RPW8"/>
    <property type="match status" value="1"/>
</dbReference>
<feature type="domain" description="Reverse transcriptase zinc-binding" evidence="3">
    <location>
        <begin position="89"/>
        <end position="155"/>
    </location>
</feature>
<name>A0AAD9X617_9ROSI</name>
<evidence type="ECO:0008006" key="6">
    <source>
        <dbReference type="Google" id="ProtNLM"/>
    </source>
</evidence>
<dbReference type="AlphaFoldDB" id="A0AAD9X617"/>
<dbReference type="InterPro" id="IPR027417">
    <property type="entry name" value="P-loop_NTPase"/>
</dbReference>
<sequence length="440" mass="50587">MCTSKEGGLGFREFELFNRALITDSGGWNIDLLHNIVIAEDVDQILSFNDSLIWHFDKSGEYSVRIGYRVAKGMALVGVPSASSLEDLASWWRTLWRLKISSKIKLFMWLACHNRLSALVSLAKGGVPTEIICPRCRQSPESVLHALWGCRVLHQVRNNCSFVRGISLAENLHFLDFMLGCLRCLQFDNLELSCVVFWIVWFGRNQLVFNSIEQDVGMVVSWAVLRPCWPLCTEAMDIKHGTCLALESDLVPFQIETDSLQLVKFLNIGKLDFLLDSFYKFFPDYGDDTEIAFDKSNVIDSLIFDDDIVLGRDFDYDDIVNTMFQNNDEEKLRFIPIVDMGRIRKTVLARRIYNNEWVESHFQFRVWVSVGRYLDIATVAEHWAFRSREQEHAEFEKIGLNKVAKCKGLPLAVEIISGLLRSKSVQEWFSVMRDGLLKLP</sequence>
<dbReference type="PANTHER" id="PTHR36766:SF30">
    <property type="entry name" value="TIR-NBS TYPE DISEASE RESISTANCE PROTEIN-RELATED"/>
    <property type="match status" value="1"/>
</dbReference>
<dbReference type="Pfam" id="PF00931">
    <property type="entry name" value="NB-ARC"/>
    <property type="match status" value="1"/>
</dbReference>
<proteinExistence type="predicted"/>
<evidence type="ECO:0000259" key="3">
    <source>
        <dbReference type="Pfam" id="PF13966"/>
    </source>
</evidence>
<accession>A0AAD9X617</accession>
<evidence type="ECO:0000259" key="2">
    <source>
        <dbReference type="Pfam" id="PF00931"/>
    </source>
</evidence>
<evidence type="ECO:0000313" key="5">
    <source>
        <dbReference type="Proteomes" id="UP001280121"/>
    </source>
</evidence>
<dbReference type="GO" id="GO:0006952">
    <property type="term" value="P:defense response"/>
    <property type="evidence" value="ECO:0007669"/>
    <property type="project" value="UniProtKB-KW"/>
</dbReference>
<dbReference type="InterPro" id="IPR026960">
    <property type="entry name" value="RVT-Znf"/>
</dbReference>
<keyword evidence="5" id="KW-1185">Reference proteome</keyword>
<evidence type="ECO:0000256" key="1">
    <source>
        <dbReference type="ARBA" id="ARBA00022821"/>
    </source>
</evidence>
<feature type="domain" description="NB-ARC" evidence="2">
    <location>
        <begin position="317"/>
        <end position="383"/>
    </location>
</feature>
<dbReference type="SUPFAM" id="SSF52540">
    <property type="entry name" value="P-loop containing nucleoside triphosphate hydrolases"/>
    <property type="match status" value="1"/>
</dbReference>
<gene>
    <name evidence="4" type="ORF">Ddye_013361</name>
</gene>
<dbReference type="Proteomes" id="UP001280121">
    <property type="component" value="Unassembled WGS sequence"/>
</dbReference>
<reference evidence="4" key="1">
    <citation type="journal article" date="2023" name="Plant J.">
        <title>Genome sequences and population genomics provide insights into the demographic history, inbreeding, and mutation load of two 'living fossil' tree species of Dipteronia.</title>
        <authorList>
            <person name="Feng Y."/>
            <person name="Comes H.P."/>
            <person name="Chen J."/>
            <person name="Zhu S."/>
            <person name="Lu R."/>
            <person name="Zhang X."/>
            <person name="Li P."/>
            <person name="Qiu J."/>
            <person name="Olsen K.M."/>
            <person name="Qiu Y."/>
        </authorList>
    </citation>
    <scope>NUCLEOTIDE SEQUENCE</scope>
    <source>
        <strain evidence="4">KIB01</strain>
    </source>
</reference>
<dbReference type="EMBL" id="JANJYI010000004">
    <property type="protein sequence ID" value="KAK2653505.1"/>
    <property type="molecule type" value="Genomic_DNA"/>
</dbReference>
<protein>
    <recommendedName>
        <fullName evidence="6">Reverse transcriptase zinc-binding domain-containing protein</fullName>
    </recommendedName>
</protein>
<dbReference type="GO" id="GO:0043531">
    <property type="term" value="F:ADP binding"/>
    <property type="evidence" value="ECO:0007669"/>
    <property type="project" value="InterPro"/>
</dbReference>
<evidence type="ECO:0000313" key="4">
    <source>
        <dbReference type="EMBL" id="KAK2653505.1"/>
    </source>
</evidence>
<dbReference type="Pfam" id="PF13966">
    <property type="entry name" value="zf-RVT"/>
    <property type="match status" value="1"/>
</dbReference>
<dbReference type="InterPro" id="IPR002182">
    <property type="entry name" value="NB-ARC"/>
</dbReference>
<keyword evidence="1" id="KW-0611">Plant defense</keyword>
<dbReference type="Gene3D" id="3.40.50.300">
    <property type="entry name" value="P-loop containing nucleotide triphosphate hydrolases"/>
    <property type="match status" value="1"/>
</dbReference>
<organism evidence="4 5">
    <name type="scientific">Dipteronia dyeriana</name>
    <dbReference type="NCBI Taxonomy" id="168575"/>
    <lineage>
        <taxon>Eukaryota</taxon>
        <taxon>Viridiplantae</taxon>
        <taxon>Streptophyta</taxon>
        <taxon>Embryophyta</taxon>
        <taxon>Tracheophyta</taxon>
        <taxon>Spermatophyta</taxon>
        <taxon>Magnoliopsida</taxon>
        <taxon>eudicotyledons</taxon>
        <taxon>Gunneridae</taxon>
        <taxon>Pentapetalae</taxon>
        <taxon>rosids</taxon>
        <taxon>malvids</taxon>
        <taxon>Sapindales</taxon>
        <taxon>Sapindaceae</taxon>
        <taxon>Hippocastanoideae</taxon>
        <taxon>Acereae</taxon>
        <taxon>Dipteronia</taxon>
    </lineage>
</organism>